<dbReference type="Pfam" id="PF08281">
    <property type="entry name" value="Sigma70_r4_2"/>
    <property type="match status" value="1"/>
</dbReference>
<keyword evidence="2" id="KW-0805">Transcription regulation</keyword>
<comment type="caution">
    <text evidence="8">The sequence shown here is derived from an EMBL/GenBank/DDBJ whole genome shotgun (WGS) entry which is preliminary data.</text>
</comment>
<dbReference type="Proteomes" id="UP000279859">
    <property type="component" value="Unassembled WGS sequence"/>
</dbReference>
<organism evidence="8 9">
    <name type="scientific">Cryobacterium tepidiphilum</name>
    <dbReference type="NCBI Taxonomy" id="2486026"/>
    <lineage>
        <taxon>Bacteria</taxon>
        <taxon>Bacillati</taxon>
        <taxon>Actinomycetota</taxon>
        <taxon>Actinomycetes</taxon>
        <taxon>Micrococcales</taxon>
        <taxon>Microbacteriaceae</taxon>
        <taxon>Cryobacterium</taxon>
    </lineage>
</organism>
<dbReference type="RefSeq" id="WP_123045497.1">
    <property type="nucleotide sequence ID" value="NZ_RDSR01000008.1"/>
</dbReference>
<evidence type="ECO:0000259" key="6">
    <source>
        <dbReference type="Pfam" id="PF04542"/>
    </source>
</evidence>
<dbReference type="InterPro" id="IPR013249">
    <property type="entry name" value="RNA_pol_sigma70_r4_t2"/>
</dbReference>
<dbReference type="InterPro" id="IPR013324">
    <property type="entry name" value="RNA_pol_sigma_r3/r4-like"/>
</dbReference>
<dbReference type="SUPFAM" id="SSF88946">
    <property type="entry name" value="Sigma2 domain of RNA polymerase sigma factors"/>
    <property type="match status" value="1"/>
</dbReference>
<dbReference type="PANTHER" id="PTHR43133:SF66">
    <property type="entry name" value="ECF RNA POLYMERASE SIGMA FACTOR SIGK"/>
    <property type="match status" value="1"/>
</dbReference>
<dbReference type="SUPFAM" id="SSF88659">
    <property type="entry name" value="Sigma3 and sigma4 domains of RNA polymerase sigma factors"/>
    <property type="match status" value="1"/>
</dbReference>
<dbReference type="GO" id="GO:0006352">
    <property type="term" value="P:DNA-templated transcription initiation"/>
    <property type="evidence" value="ECO:0007669"/>
    <property type="project" value="InterPro"/>
</dbReference>
<dbReference type="NCBIfam" id="NF007228">
    <property type="entry name" value="PRK09646.1"/>
    <property type="match status" value="1"/>
</dbReference>
<evidence type="ECO:0000256" key="5">
    <source>
        <dbReference type="SAM" id="MobiDB-lite"/>
    </source>
</evidence>
<evidence type="ECO:0000256" key="4">
    <source>
        <dbReference type="ARBA" id="ARBA00023163"/>
    </source>
</evidence>
<dbReference type="Gene3D" id="1.10.10.10">
    <property type="entry name" value="Winged helix-like DNA-binding domain superfamily/Winged helix DNA-binding domain"/>
    <property type="match status" value="1"/>
</dbReference>
<keyword evidence="4" id="KW-0804">Transcription</keyword>
<dbReference type="PANTHER" id="PTHR43133">
    <property type="entry name" value="RNA POLYMERASE ECF-TYPE SIGMA FACTO"/>
    <property type="match status" value="1"/>
</dbReference>
<dbReference type="InterPro" id="IPR036388">
    <property type="entry name" value="WH-like_DNA-bd_sf"/>
</dbReference>
<proteinExistence type="inferred from homology"/>
<reference evidence="8 9" key="1">
    <citation type="submission" date="2018-11" db="EMBL/GenBank/DDBJ databases">
        <title>Cryobacterium sp. nov., isolated from rhizosphere soil of lettuce.</title>
        <authorList>
            <person name="Wang Y."/>
        </authorList>
    </citation>
    <scope>NUCLEOTIDE SEQUENCE [LARGE SCALE GENOMIC DNA]</scope>
    <source>
        <strain evidence="8 9">NEAU-85</strain>
    </source>
</reference>
<evidence type="ECO:0000259" key="7">
    <source>
        <dbReference type="Pfam" id="PF08281"/>
    </source>
</evidence>
<dbReference type="GO" id="GO:0003677">
    <property type="term" value="F:DNA binding"/>
    <property type="evidence" value="ECO:0007669"/>
    <property type="project" value="InterPro"/>
</dbReference>
<feature type="domain" description="RNA polymerase sigma factor 70 region 4 type 2" evidence="7">
    <location>
        <begin position="158"/>
        <end position="208"/>
    </location>
</feature>
<evidence type="ECO:0000256" key="3">
    <source>
        <dbReference type="ARBA" id="ARBA00023082"/>
    </source>
</evidence>
<dbReference type="InterPro" id="IPR039425">
    <property type="entry name" value="RNA_pol_sigma-70-like"/>
</dbReference>
<feature type="domain" description="RNA polymerase sigma-70 region 2" evidence="6">
    <location>
        <begin position="57"/>
        <end position="123"/>
    </location>
</feature>
<protein>
    <submittedName>
        <fullName evidence="8">Sigma-70 family RNA polymerase sigma factor</fullName>
    </submittedName>
</protein>
<dbReference type="CDD" id="cd06171">
    <property type="entry name" value="Sigma70_r4"/>
    <property type="match status" value="1"/>
</dbReference>
<name>A0A3M8LDV2_9MICO</name>
<feature type="region of interest" description="Disordered" evidence="5">
    <location>
        <begin position="1"/>
        <end position="31"/>
    </location>
</feature>
<evidence type="ECO:0000313" key="8">
    <source>
        <dbReference type="EMBL" id="RNE63620.1"/>
    </source>
</evidence>
<dbReference type="AlphaFoldDB" id="A0A3M8LDV2"/>
<dbReference type="InterPro" id="IPR007627">
    <property type="entry name" value="RNA_pol_sigma70_r2"/>
</dbReference>
<sequence length="214" mass="23564">MTPRAAHSSENQTLETESGTTESSVDGIDGGADAARASLESQLEASSHGDEQAFAHLYDNVAPRIHGMVLRVLRDVHQSEEVTQEVFLEIWRTSSRFDQNRGSALAWVMTMAHRKAVDRVRSSEAWRRRDAADAERSRRTLTDETASAAQASLNAQGLRAALRSLSACQRQAIELAYFGGYTHSEVSELLQVPLGTAKTRIRDGLIRLRDTLSA</sequence>
<dbReference type="Gene3D" id="1.10.1740.10">
    <property type="match status" value="1"/>
</dbReference>
<evidence type="ECO:0000313" key="9">
    <source>
        <dbReference type="Proteomes" id="UP000279859"/>
    </source>
</evidence>
<dbReference type="InterPro" id="IPR014284">
    <property type="entry name" value="RNA_pol_sigma-70_dom"/>
</dbReference>
<gene>
    <name evidence="8" type="ORF">EEJ31_06515</name>
</gene>
<keyword evidence="9" id="KW-1185">Reference proteome</keyword>
<comment type="similarity">
    <text evidence="1">Belongs to the sigma-70 factor family. ECF subfamily.</text>
</comment>
<accession>A0A3M8LDV2</accession>
<dbReference type="OrthoDB" id="9784272at2"/>
<feature type="compositionally biased region" description="Low complexity" evidence="5">
    <location>
        <begin position="15"/>
        <end position="31"/>
    </location>
</feature>
<dbReference type="GO" id="GO:0016987">
    <property type="term" value="F:sigma factor activity"/>
    <property type="evidence" value="ECO:0007669"/>
    <property type="project" value="UniProtKB-KW"/>
</dbReference>
<evidence type="ECO:0000256" key="2">
    <source>
        <dbReference type="ARBA" id="ARBA00023015"/>
    </source>
</evidence>
<dbReference type="EMBL" id="RDSR01000008">
    <property type="protein sequence ID" value="RNE63620.1"/>
    <property type="molecule type" value="Genomic_DNA"/>
</dbReference>
<dbReference type="InterPro" id="IPR013325">
    <property type="entry name" value="RNA_pol_sigma_r2"/>
</dbReference>
<keyword evidence="3" id="KW-0731">Sigma factor</keyword>
<evidence type="ECO:0000256" key="1">
    <source>
        <dbReference type="ARBA" id="ARBA00010641"/>
    </source>
</evidence>
<dbReference type="NCBIfam" id="TIGR02937">
    <property type="entry name" value="sigma70-ECF"/>
    <property type="match status" value="1"/>
</dbReference>
<dbReference type="Pfam" id="PF04542">
    <property type="entry name" value="Sigma70_r2"/>
    <property type="match status" value="1"/>
</dbReference>